<keyword evidence="2" id="KW-0479">Metal-binding</keyword>
<feature type="compositionally biased region" description="Low complexity" evidence="7">
    <location>
        <begin position="1"/>
        <end position="12"/>
    </location>
</feature>
<evidence type="ECO:0000256" key="6">
    <source>
        <dbReference type="RuleBase" id="RU003797"/>
    </source>
</evidence>
<evidence type="ECO:0000259" key="8">
    <source>
        <dbReference type="PROSITE" id="PS50249"/>
    </source>
</evidence>
<keyword evidence="1" id="KW-0645">Protease</keyword>
<dbReference type="EMBL" id="FOXS01000004">
    <property type="protein sequence ID" value="SFQ58496.1"/>
    <property type="molecule type" value="Genomic_DNA"/>
</dbReference>
<evidence type="ECO:0000313" key="9">
    <source>
        <dbReference type="EMBL" id="SFQ58496.1"/>
    </source>
</evidence>
<reference evidence="10" key="1">
    <citation type="submission" date="2016-10" db="EMBL/GenBank/DDBJ databases">
        <authorList>
            <person name="Varghese N."/>
            <person name="Submissions S."/>
        </authorList>
    </citation>
    <scope>NUCLEOTIDE SEQUENCE [LARGE SCALE GENOMIC DNA]</scope>
    <source>
        <strain evidence="10">OR362-8,ATCC BAA-1266,JCM 13504</strain>
    </source>
</reference>
<dbReference type="NCBIfam" id="NF000642">
    <property type="entry name" value="PRK00024.1"/>
    <property type="match status" value="1"/>
</dbReference>
<comment type="similarity">
    <text evidence="6">Belongs to the UPF0758 family.</text>
</comment>
<evidence type="ECO:0000256" key="2">
    <source>
        <dbReference type="ARBA" id="ARBA00022723"/>
    </source>
</evidence>
<name>A0A1I5ZPT1_HYMAR</name>
<dbReference type="GO" id="GO:0008237">
    <property type="term" value="F:metallopeptidase activity"/>
    <property type="evidence" value="ECO:0007669"/>
    <property type="project" value="UniProtKB-KW"/>
</dbReference>
<dbReference type="GO" id="GO:0006508">
    <property type="term" value="P:proteolysis"/>
    <property type="evidence" value="ECO:0007669"/>
    <property type="project" value="UniProtKB-KW"/>
</dbReference>
<keyword evidence="10" id="KW-1185">Reference proteome</keyword>
<dbReference type="SUPFAM" id="SSF47781">
    <property type="entry name" value="RuvA domain 2-like"/>
    <property type="match status" value="1"/>
</dbReference>
<keyword evidence="3" id="KW-0378">Hydrolase</keyword>
<dbReference type="Pfam" id="PF04002">
    <property type="entry name" value="RadC"/>
    <property type="match status" value="1"/>
</dbReference>
<dbReference type="InterPro" id="IPR025657">
    <property type="entry name" value="RadC_JAB"/>
</dbReference>
<dbReference type="InterPro" id="IPR037518">
    <property type="entry name" value="MPN"/>
</dbReference>
<dbReference type="OrthoDB" id="9804482at2"/>
<feature type="compositionally biased region" description="Pro residues" evidence="7">
    <location>
        <begin position="13"/>
        <end position="33"/>
    </location>
</feature>
<dbReference type="Pfam" id="PF20582">
    <property type="entry name" value="UPF0758_N"/>
    <property type="match status" value="1"/>
</dbReference>
<dbReference type="InterPro" id="IPR046778">
    <property type="entry name" value="UPF0758_N"/>
</dbReference>
<evidence type="ECO:0000256" key="1">
    <source>
        <dbReference type="ARBA" id="ARBA00022670"/>
    </source>
</evidence>
<dbReference type="PROSITE" id="PS50249">
    <property type="entry name" value="MPN"/>
    <property type="match status" value="1"/>
</dbReference>
<dbReference type="PROSITE" id="PS01302">
    <property type="entry name" value="UPF0758"/>
    <property type="match status" value="1"/>
</dbReference>
<evidence type="ECO:0000256" key="4">
    <source>
        <dbReference type="ARBA" id="ARBA00022833"/>
    </source>
</evidence>
<gene>
    <name evidence="9" type="ORF">SAMN04515668_3107</name>
</gene>
<evidence type="ECO:0000313" key="10">
    <source>
        <dbReference type="Proteomes" id="UP000199029"/>
    </source>
</evidence>
<keyword evidence="5" id="KW-0482">Metalloprotease</keyword>
<dbReference type="NCBIfam" id="TIGR00608">
    <property type="entry name" value="radc"/>
    <property type="match status" value="1"/>
</dbReference>
<keyword evidence="4" id="KW-0862">Zinc</keyword>
<proteinExistence type="inferred from homology"/>
<dbReference type="AlphaFoldDB" id="A0A1I5ZPT1"/>
<dbReference type="STRING" id="1227077.SAMN04515668_3107"/>
<evidence type="ECO:0000256" key="3">
    <source>
        <dbReference type="ARBA" id="ARBA00022801"/>
    </source>
</evidence>
<evidence type="ECO:0000256" key="5">
    <source>
        <dbReference type="ARBA" id="ARBA00023049"/>
    </source>
</evidence>
<accession>A0A1I5ZPT1</accession>
<dbReference type="CDD" id="cd08071">
    <property type="entry name" value="MPN_DUF2466"/>
    <property type="match status" value="1"/>
</dbReference>
<evidence type="ECO:0000256" key="7">
    <source>
        <dbReference type="SAM" id="MobiDB-lite"/>
    </source>
</evidence>
<dbReference type="InterPro" id="IPR001405">
    <property type="entry name" value="UPF0758"/>
</dbReference>
<dbReference type="Gene3D" id="3.40.140.10">
    <property type="entry name" value="Cytidine Deaminase, domain 2"/>
    <property type="match status" value="1"/>
</dbReference>
<sequence length="267" mass="28690">MEAPDSLTEPFTLPSPTPPLPSTPLPGTAPPGTAPHYAPPGALGIKSWAEEDRPREKLMAKGRAALSDAELIAILLGSGTTKLTAVDVAKLMLQGVGNDLNALAKESVKQLCRHPGIGEAKAITVVAALELGRRRKEADAAPRTTITCSRDIYNLIRPNLMDLPHEEFWVILLNRANVVMRKTAISRGGVAGTVADPKMIFKEALEQLASSIILVHNHPSGNRNPSAADIQLTKKLKEAGQFLDLPILDHLIYSDQGYYSFADEGVL</sequence>
<protein>
    <submittedName>
        <fullName evidence="9">DNA replication and repair protein RadC</fullName>
    </submittedName>
</protein>
<dbReference type="PANTHER" id="PTHR30471:SF3">
    <property type="entry name" value="UPF0758 PROTEIN YEES-RELATED"/>
    <property type="match status" value="1"/>
</dbReference>
<dbReference type="InterPro" id="IPR020891">
    <property type="entry name" value="UPF0758_CS"/>
</dbReference>
<dbReference type="GO" id="GO:0046872">
    <property type="term" value="F:metal ion binding"/>
    <property type="evidence" value="ECO:0007669"/>
    <property type="project" value="UniProtKB-KW"/>
</dbReference>
<feature type="region of interest" description="Disordered" evidence="7">
    <location>
        <begin position="1"/>
        <end position="42"/>
    </location>
</feature>
<dbReference type="PANTHER" id="PTHR30471">
    <property type="entry name" value="DNA REPAIR PROTEIN RADC"/>
    <property type="match status" value="1"/>
</dbReference>
<organism evidence="9 10">
    <name type="scientific">Hymenobacter arizonensis</name>
    <name type="common">Siccationidurans arizonensis</name>
    <dbReference type="NCBI Taxonomy" id="1227077"/>
    <lineage>
        <taxon>Bacteria</taxon>
        <taxon>Pseudomonadati</taxon>
        <taxon>Bacteroidota</taxon>
        <taxon>Cytophagia</taxon>
        <taxon>Cytophagales</taxon>
        <taxon>Hymenobacteraceae</taxon>
        <taxon>Hymenobacter</taxon>
    </lineage>
</organism>
<feature type="domain" description="MPN" evidence="8">
    <location>
        <begin position="145"/>
        <end position="267"/>
    </location>
</feature>
<dbReference type="Proteomes" id="UP000199029">
    <property type="component" value="Unassembled WGS sequence"/>
</dbReference>
<dbReference type="InterPro" id="IPR010994">
    <property type="entry name" value="RuvA_2-like"/>
</dbReference>
<dbReference type="RefSeq" id="WP_092675403.1">
    <property type="nucleotide sequence ID" value="NZ_FOXS01000004.1"/>
</dbReference>